<feature type="region of interest" description="Disordered" evidence="1">
    <location>
        <begin position="168"/>
        <end position="196"/>
    </location>
</feature>
<feature type="compositionally biased region" description="Basic residues" evidence="1">
    <location>
        <begin position="36"/>
        <end position="50"/>
    </location>
</feature>
<dbReference type="Proteomes" id="UP000585614">
    <property type="component" value="Unassembled WGS sequence"/>
</dbReference>
<feature type="compositionally biased region" description="Gly residues" evidence="1">
    <location>
        <begin position="51"/>
        <end position="66"/>
    </location>
</feature>
<feature type="region of interest" description="Disordered" evidence="1">
    <location>
        <begin position="1"/>
        <end position="101"/>
    </location>
</feature>
<dbReference type="AlphaFoldDB" id="A0A7J7VE74"/>
<evidence type="ECO:0000313" key="3">
    <source>
        <dbReference type="Proteomes" id="UP000585614"/>
    </source>
</evidence>
<evidence type="ECO:0000256" key="1">
    <source>
        <dbReference type="SAM" id="MobiDB-lite"/>
    </source>
</evidence>
<organism evidence="2 3">
    <name type="scientific">Rhinolophus ferrumequinum</name>
    <name type="common">Greater horseshoe bat</name>
    <dbReference type="NCBI Taxonomy" id="59479"/>
    <lineage>
        <taxon>Eukaryota</taxon>
        <taxon>Metazoa</taxon>
        <taxon>Chordata</taxon>
        <taxon>Craniata</taxon>
        <taxon>Vertebrata</taxon>
        <taxon>Euteleostomi</taxon>
        <taxon>Mammalia</taxon>
        <taxon>Eutheria</taxon>
        <taxon>Laurasiatheria</taxon>
        <taxon>Chiroptera</taxon>
        <taxon>Yinpterochiroptera</taxon>
        <taxon>Rhinolophoidea</taxon>
        <taxon>Rhinolophidae</taxon>
        <taxon>Rhinolophinae</taxon>
        <taxon>Rhinolophus</taxon>
    </lineage>
</organism>
<accession>A0A7J7VE74</accession>
<protein>
    <submittedName>
        <fullName evidence="2">Uncharacterized protein</fullName>
    </submittedName>
</protein>
<feature type="region of interest" description="Disordered" evidence="1">
    <location>
        <begin position="114"/>
        <end position="149"/>
    </location>
</feature>
<sequence>MVGTLPTSGPGRRRSGHPTAGGVSREGRCNEGCGHGHVRGAARPRFRGRRAGWGLGRGRGAPGGGEGRAEGGPMPPLALPGRGLYSEERGSRSEAARSAPTCKWCFAAQPGARVTAAGSAGQGDPRPRGQLQAVGQRSPARSESPVLALPLPRTPLSHLLATWVKLTTPAAARPSPGVRGSHRAGSRDARAAAAWP</sequence>
<name>A0A7J7VE74_RHIFE</name>
<comment type="caution">
    <text evidence="2">The sequence shown here is derived from an EMBL/GenBank/DDBJ whole genome shotgun (WGS) entry which is preliminary data.</text>
</comment>
<gene>
    <name evidence="2" type="ORF">mRhiFer1_008404</name>
</gene>
<reference evidence="2 3" key="1">
    <citation type="journal article" date="2020" name="Nature">
        <title>Six reference-quality genomes reveal evolution of bat adaptations.</title>
        <authorList>
            <person name="Jebb D."/>
            <person name="Huang Z."/>
            <person name="Pippel M."/>
            <person name="Hughes G.M."/>
            <person name="Lavrichenko K."/>
            <person name="Devanna P."/>
            <person name="Winkler S."/>
            <person name="Jermiin L.S."/>
            <person name="Skirmuntt E.C."/>
            <person name="Katzourakis A."/>
            <person name="Burkitt-Gray L."/>
            <person name="Ray D.A."/>
            <person name="Sullivan K.A.M."/>
            <person name="Roscito J.G."/>
            <person name="Kirilenko B.M."/>
            <person name="Davalos L.M."/>
            <person name="Corthals A.P."/>
            <person name="Power M.L."/>
            <person name="Jones G."/>
            <person name="Ransome R.D."/>
            <person name="Dechmann D.K.N."/>
            <person name="Locatelli A.G."/>
            <person name="Puechmaille S.J."/>
            <person name="Fedrigo O."/>
            <person name="Jarvis E.D."/>
            <person name="Hiller M."/>
            <person name="Vernes S.C."/>
            <person name="Myers E.W."/>
            <person name="Teeling E.C."/>
        </authorList>
    </citation>
    <scope>NUCLEOTIDE SEQUENCE [LARGE SCALE GENOMIC DNA]</scope>
    <source>
        <strain evidence="2">MRhiFer1</strain>
        <tissue evidence="2">Lung</tissue>
    </source>
</reference>
<dbReference type="EMBL" id="JACAGC010000013">
    <property type="protein sequence ID" value="KAF6323432.1"/>
    <property type="molecule type" value="Genomic_DNA"/>
</dbReference>
<evidence type="ECO:0000313" key="2">
    <source>
        <dbReference type="EMBL" id="KAF6323432.1"/>
    </source>
</evidence>
<proteinExistence type="predicted"/>
<feature type="compositionally biased region" description="Basic and acidic residues" evidence="1">
    <location>
        <begin position="85"/>
        <end position="95"/>
    </location>
</feature>